<organism evidence="2 3">
    <name type="scientific">Caenorhabditis japonica</name>
    <dbReference type="NCBI Taxonomy" id="281687"/>
    <lineage>
        <taxon>Eukaryota</taxon>
        <taxon>Metazoa</taxon>
        <taxon>Ecdysozoa</taxon>
        <taxon>Nematoda</taxon>
        <taxon>Chromadorea</taxon>
        <taxon>Rhabditida</taxon>
        <taxon>Rhabditina</taxon>
        <taxon>Rhabditomorpha</taxon>
        <taxon>Rhabditoidea</taxon>
        <taxon>Rhabditidae</taxon>
        <taxon>Peloderinae</taxon>
        <taxon>Caenorhabditis</taxon>
    </lineage>
</organism>
<dbReference type="Proteomes" id="UP000005237">
    <property type="component" value="Unassembled WGS sequence"/>
</dbReference>
<dbReference type="EnsemblMetazoa" id="CJA03409.1">
    <property type="protein sequence ID" value="CJA03409.1"/>
    <property type="gene ID" value="WBGene00122613"/>
</dbReference>
<evidence type="ECO:0000313" key="3">
    <source>
        <dbReference type="Proteomes" id="UP000005237"/>
    </source>
</evidence>
<reference evidence="2" key="2">
    <citation type="submission" date="2022-06" db="UniProtKB">
        <authorList>
            <consortium name="EnsemblMetazoa"/>
        </authorList>
    </citation>
    <scope>IDENTIFICATION</scope>
    <source>
        <strain evidence="2">DF5081</strain>
    </source>
</reference>
<keyword evidence="3" id="KW-1185">Reference proteome</keyword>
<reference evidence="3" key="1">
    <citation type="submission" date="2010-08" db="EMBL/GenBank/DDBJ databases">
        <authorList>
            <consortium name="Caenorhabditis japonica Sequencing Consortium"/>
            <person name="Wilson R.K."/>
        </authorList>
    </citation>
    <scope>NUCLEOTIDE SEQUENCE [LARGE SCALE GENOMIC DNA]</scope>
    <source>
        <strain evidence="3">DF5081</strain>
    </source>
</reference>
<dbReference type="AlphaFoldDB" id="A0A8R1HNK3"/>
<feature type="domain" description="EGF-like" evidence="1">
    <location>
        <begin position="76"/>
        <end position="90"/>
    </location>
</feature>
<evidence type="ECO:0000259" key="1">
    <source>
        <dbReference type="PROSITE" id="PS01186"/>
    </source>
</evidence>
<proteinExistence type="predicted"/>
<dbReference type="PROSITE" id="PS01186">
    <property type="entry name" value="EGF_2"/>
    <property type="match status" value="1"/>
</dbReference>
<dbReference type="InterPro" id="IPR000742">
    <property type="entry name" value="EGF"/>
</dbReference>
<name>A0A8R1HNK3_CAEJA</name>
<accession>A0A8R1HNK3</accession>
<evidence type="ECO:0000313" key="2">
    <source>
        <dbReference type="EnsemblMetazoa" id="CJA03409.1"/>
    </source>
</evidence>
<sequence length="113" mass="12533">MNTCEKASSCIVKNFENDDLSKLRLNEFNVNCGCEKPGTIYRPDIGSCVHHNPCTKQSLCREYGQECVNTASGHKCVCQLGFFRNGTNSCTPLRITETPPYHGFAHSESIGEL</sequence>
<protein>
    <submittedName>
        <fullName evidence="2">EGF-like domain-containing protein</fullName>
    </submittedName>
</protein>